<keyword evidence="1" id="KW-0732">Signal</keyword>
<name>A0A3Q7F1I1_SOLLC</name>
<dbReference type="OMA" id="GFNIPNF"/>
<evidence type="ECO:0000313" key="2">
    <source>
        <dbReference type="EnsemblPlants" id="Solyc02g068620.1.1.1"/>
    </source>
</evidence>
<sequence>MKMTCLKLITLLCLIKFSGAARMLRDENEDLFNEKIDATTPATPNIGGFPFPFPFPFPGGIPNIGFNIPNFNIPGFDIPGLGTGTGVTNPFTFPIPGVPNVGVPVPGVPEVAAPGPDVAVSPPV</sequence>
<dbReference type="AlphaFoldDB" id="A0A3Q7F1I1"/>
<accession>A0A3Q7F1I1</accession>
<feature type="chain" id="PRO_5018774170" evidence="1">
    <location>
        <begin position="21"/>
        <end position="124"/>
    </location>
</feature>
<reference evidence="2" key="2">
    <citation type="submission" date="2019-01" db="UniProtKB">
        <authorList>
            <consortium name="EnsemblPlants"/>
        </authorList>
    </citation>
    <scope>IDENTIFICATION</scope>
    <source>
        <strain evidence="2">cv. Heinz 1706</strain>
    </source>
</reference>
<evidence type="ECO:0000313" key="3">
    <source>
        <dbReference type="Proteomes" id="UP000004994"/>
    </source>
</evidence>
<proteinExistence type="predicted"/>
<evidence type="ECO:0000256" key="1">
    <source>
        <dbReference type="SAM" id="SignalP"/>
    </source>
</evidence>
<dbReference type="Proteomes" id="UP000004994">
    <property type="component" value="Chromosome 2"/>
</dbReference>
<dbReference type="Gramene" id="Solyc02g068620.1.1">
    <property type="protein sequence ID" value="Solyc02g068620.1.1.1"/>
    <property type="gene ID" value="Solyc02g068620.1"/>
</dbReference>
<dbReference type="EnsemblPlants" id="Solyc02g068620.1.1">
    <property type="protein sequence ID" value="Solyc02g068620.1.1.1"/>
    <property type="gene ID" value="Solyc02g068620.1"/>
</dbReference>
<dbReference type="PaxDb" id="4081-Solyc02g068620.1.1"/>
<feature type="signal peptide" evidence="1">
    <location>
        <begin position="1"/>
        <end position="20"/>
    </location>
</feature>
<dbReference type="InParanoid" id="A0A3Q7F1I1"/>
<reference evidence="2" key="1">
    <citation type="journal article" date="2012" name="Nature">
        <title>The tomato genome sequence provides insights into fleshy fruit evolution.</title>
        <authorList>
            <consortium name="Tomato Genome Consortium"/>
        </authorList>
    </citation>
    <scope>NUCLEOTIDE SEQUENCE [LARGE SCALE GENOMIC DNA]</scope>
    <source>
        <strain evidence="2">cv. Heinz 1706</strain>
    </source>
</reference>
<keyword evidence="3" id="KW-1185">Reference proteome</keyword>
<protein>
    <submittedName>
        <fullName evidence="2">Uncharacterized protein</fullName>
    </submittedName>
</protein>
<organism evidence="2">
    <name type="scientific">Solanum lycopersicum</name>
    <name type="common">Tomato</name>
    <name type="synonym">Lycopersicon esculentum</name>
    <dbReference type="NCBI Taxonomy" id="4081"/>
    <lineage>
        <taxon>Eukaryota</taxon>
        <taxon>Viridiplantae</taxon>
        <taxon>Streptophyta</taxon>
        <taxon>Embryophyta</taxon>
        <taxon>Tracheophyta</taxon>
        <taxon>Spermatophyta</taxon>
        <taxon>Magnoliopsida</taxon>
        <taxon>eudicotyledons</taxon>
        <taxon>Gunneridae</taxon>
        <taxon>Pentapetalae</taxon>
        <taxon>asterids</taxon>
        <taxon>lamiids</taxon>
        <taxon>Solanales</taxon>
        <taxon>Solanaceae</taxon>
        <taxon>Solanoideae</taxon>
        <taxon>Solaneae</taxon>
        <taxon>Solanum</taxon>
        <taxon>Solanum subgen. Lycopersicon</taxon>
    </lineage>
</organism>